<dbReference type="GO" id="GO:0008233">
    <property type="term" value="F:peptidase activity"/>
    <property type="evidence" value="ECO:0007669"/>
    <property type="project" value="InterPro"/>
</dbReference>
<evidence type="ECO:0000313" key="2">
    <source>
        <dbReference type="EMBL" id="OAA31447.1"/>
    </source>
</evidence>
<dbReference type="AlphaFoldDB" id="A0A182C7E9"/>
<comment type="caution">
    <text evidence="2">The sequence shown here is derived from an EMBL/GenBank/DDBJ whole genome shotgun (WGS) entry which is preliminary data.</text>
</comment>
<dbReference type="Proteomes" id="UP000077339">
    <property type="component" value="Unassembled WGS sequence"/>
</dbReference>
<dbReference type="PANTHER" id="PTHR41775">
    <property type="entry name" value="SECRETED PROTEIN-RELATED"/>
    <property type="match status" value="1"/>
</dbReference>
<dbReference type="NCBIfam" id="TIGR03296">
    <property type="entry name" value="M6dom_TIGR03296"/>
    <property type="match status" value="1"/>
</dbReference>
<gene>
    <name evidence="2" type="ORF">AT15_08105</name>
</gene>
<dbReference type="PANTHER" id="PTHR41775:SF1">
    <property type="entry name" value="PEPTIDASE M6-LIKE DOMAIN-CONTAINING PROTEIN"/>
    <property type="match status" value="1"/>
</dbReference>
<dbReference type="EMBL" id="JFHK01000004">
    <property type="protein sequence ID" value="OAA31447.1"/>
    <property type="molecule type" value="Genomic_DNA"/>
</dbReference>
<keyword evidence="3" id="KW-1185">Reference proteome</keyword>
<dbReference type="SUPFAM" id="SSF55486">
    <property type="entry name" value="Metalloproteases ('zincins'), catalytic domain"/>
    <property type="match status" value="1"/>
</dbReference>
<dbReference type="Pfam" id="PF05547">
    <property type="entry name" value="Peptidase_M6"/>
    <property type="match status" value="1"/>
</dbReference>
<dbReference type="OrthoDB" id="9802318at2"/>
<dbReference type="RefSeq" id="WP_068346608.1">
    <property type="nucleotide sequence ID" value="NZ_JFHK01000004.1"/>
</dbReference>
<feature type="domain" description="Peptidase M6-like" evidence="1">
    <location>
        <begin position="148"/>
        <end position="330"/>
    </location>
</feature>
<dbReference type="InterPro" id="IPR008757">
    <property type="entry name" value="Peptidase_M6-like_domain"/>
</dbReference>
<organism evidence="2 3">
    <name type="scientific">Kosmotoga arenicorallina S304</name>
    <dbReference type="NCBI Taxonomy" id="1453497"/>
    <lineage>
        <taxon>Bacteria</taxon>
        <taxon>Thermotogati</taxon>
        <taxon>Thermotogota</taxon>
        <taxon>Thermotogae</taxon>
        <taxon>Kosmotogales</taxon>
        <taxon>Kosmotogaceae</taxon>
        <taxon>Kosmotoga</taxon>
    </lineage>
</organism>
<accession>A0A182C7E9</accession>
<dbReference type="PATRIC" id="fig|1453497.3.peg.1609"/>
<evidence type="ECO:0000259" key="1">
    <source>
        <dbReference type="Pfam" id="PF05547"/>
    </source>
</evidence>
<dbReference type="STRING" id="1453497.AT15_08105"/>
<sequence>MKTALISLIIAFSILGFSIPAYPGIITLIQPDGSTIYARQIGDEYAHLMLYEGKPIVKNPETGWWEFANIKDDKIISTGLKPGKDRSFSIHKSKIESYLAAAIRPKKHEKSVPTSGIVKFPVILINFSDTATSFEAADFDELFNGVGYSVKDYYLEVSGGVIELQFTVIGWFNASKTHDYYGENDIWGYDKHPQELVSEAIIAADPYLDYSEFDNDGNGSVDAVIVVHQGNGEEASGNPTDIWSHQFYAPTSTDDGVTASKYTIQPETLFDDINTIGVICHELGHIFGLIDLYDTDYSSDGIGNWGLMGTGSWNGLTRPGDSPAHFSGWSLLKLSWVSETNLNGYIGEYTFKPVETNRIVYTFDNPDRKNIEYFLMENRRKIGYDTALPGEGLIIYHIDEMANQSDDTHRKVDVEEADGDNALDYYIYYGNDRGSSGDPFPGSSNNTAFAQHTNPDSKFYDGFSLLKLTSISEFASDITGVLSSGIIRKEPDPYLTYGTTETLIYEFYTPIATYTITSPPGIVQFSQLTEEGKKLEIAIVPPAEIFNLKLDVIDATAVYASSELEFLPFAYIIVPDGVSASKFVLIKPLGWDESPGLDWNSRSGYYWKWVETLPITAYGKEIPEE</sequence>
<proteinExistence type="predicted"/>
<reference evidence="2 3" key="1">
    <citation type="submission" date="2014-02" db="EMBL/GenBank/DDBJ databases">
        <title>Kosmotoga genome sequencing.</title>
        <authorList>
            <person name="Pollo S.M."/>
            <person name="Charchuk R."/>
            <person name="Nesbo C.L."/>
        </authorList>
    </citation>
    <scope>NUCLEOTIDE SEQUENCE [LARGE SCALE GENOMIC DNA]</scope>
    <source>
        <strain evidence="2 3">S304</strain>
    </source>
</reference>
<evidence type="ECO:0000313" key="3">
    <source>
        <dbReference type="Proteomes" id="UP000077339"/>
    </source>
</evidence>
<dbReference type="GO" id="GO:0006508">
    <property type="term" value="P:proteolysis"/>
    <property type="evidence" value="ECO:0007669"/>
    <property type="project" value="InterPro"/>
</dbReference>
<protein>
    <recommendedName>
        <fullName evidence="1">Peptidase M6-like domain-containing protein</fullName>
    </recommendedName>
</protein>
<name>A0A182C7E9_9BACT</name>